<keyword evidence="2" id="KW-1185">Reference proteome</keyword>
<name>A0A1Y1XEP1_9FUNG</name>
<dbReference type="AlphaFoldDB" id="A0A1Y1XEP1"/>
<proteinExistence type="predicted"/>
<feature type="non-terminal residue" evidence="1">
    <location>
        <position position="170"/>
    </location>
</feature>
<gene>
    <name evidence="1" type="ORF">K493DRAFT_320136</name>
</gene>
<evidence type="ECO:0000313" key="2">
    <source>
        <dbReference type="Proteomes" id="UP000193498"/>
    </source>
</evidence>
<accession>A0A1Y1XEP1</accession>
<dbReference type="Proteomes" id="UP000193498">
    <property type="component" value="Unassembled WGS sequence"/>
</dbReference>
<dbReference type="EMBL" id="MCFE01000616">
    <property type="protein sequence ID" value="ORX84205.1"/>
    <property type="molecule type" value="Genomic_DNA"/>
</dbReference>
<protein>
    <submittedName>
        <fullName evidence="1">Uncharacterized protein</fullName>
    </submittedName>
</protein>
<dbReference type="InParanoid" id="A0A1Y1XEP1"/>
<evidence type="ECO:0000313" key="1">
    <source>
        <dbReference type="EMBL" id="ORX84205.1"/>
    </source>
</evidence>
<comment type="caution">
    <text evidence="1">The sequence shown here is derived from an EMBL/GenBank/DDBJ whole genome shotgun (WGS) entry which is preliminary data.</text>
</comment>
<organism evidence="1 2">
    <name type="scientific">Basidiobolus meristosporus CBS 931.73</name>
    <dbReference type="NCBI Taxonomy" id="1314790"/>
    <lineage>
        <taxon>Eukaryota</taxon>
        <taxon>Fungi</taxon>
        <taxon>Fungi incertae sedis</taxon>
        <taxon>Zoopagomycota</taxon>
        <taxon>Entomophthoromycotina</taxon>
        <taxon>Basidiobolomycetes</taxon>
        <taxon>Basidiobolales</taxon>
        <taxon>Basidiobolaceae</taxon>
        <taxon>Basidiobolus</taxon>
    </lineage>
</organism>
<reference evidence="1 2" key="1">
    <citation type="submission" date="2016-07" db="EMBL/GenBank/DDBJ databases">
        <title>Pervasive Adenine N6-methylation of Active Genes in Fungi.</title>
        <authorList>
            <consortium name="DOE Joint Genome Institute"/>
            <person name="Mondo S.J."/>
            <person name="Dannebaum R.O."/>
            <person name="Kuo R.C."/>
            <person name="Labutti K."/>
            <person name="Haridas S."/>
            <person name="Kuo A."/>
            <person name="Salamov A."/>
            <person name="Ahrendt S.R."/>
            <person name="Lipzen A."/>
            <person name="Sullivan W."/>
            <person name="Andreopoulos W.B."/>
            <person name="Clum A."/>
            <person name="Lindquist E."/>
            <person name="Daum C."/>
            <person name="Ramamoorthy G.K."/>
            <person name="Gryganskyi A."/>
            <person name="Culley D."/>
            <person name="Magnuson J.K."/>
            <person name="James T.Y."/>
            <person name="O'Malley M.A."/>
            <person name="Stajich J.E."/>
            <person name="Spatafora J.W."/>
            <person name="Visel A."/>
            <person name="Grigoriev I.V."/>
        </authorList>
    </citation>
    <scope>NUCLEOTIDE SEQUENCE [LARGE SCALE GENOMIC DNA]</scope>
    <source>
        <strain evidence="1 2">CBS 931.73</strain>
    </source>
</reference>
<dbReference type="OrthoDB" id="2384302at2759"/>
<sequence>MIPLSLGYLNITFLQEDYRFGLGNISIFDSNYPDYPREVISVVPDPTGLGKSFSMKVSSFTFNTPNHDYFITIDGGTFKSSLNEPLLGIAKNVWTFTTAAGKISNRVTDSPHHANALLLCLYQTTVSKVILHGHVKLAEISNSPSIHLAEKDDVVLQIRVKNATSHFRDR</sequence>